<accession>A0A5J4KQ98</accession>
<evidence type="ECO:0000313" key="2">
    <source>
        <dbReference type="EMBL" id="GER89773.1"/>
    </source>
</evidence>
<feature type="compositionally biased region" description="Polar residues" evidence="1">
    <location>
        <begin position="79"/>
        <end position="93"/>
    </location>
</feature>
<dbReference type="EMBL" id="BKZW01000002">
    <property type="protein sequence ID" value="GER89773.1"/>
    <property type="molecule type" value="Genomic_DNA"/>
</dbReference>
<organism evidence="2 3">
    <name type="scientific">Dictyobacter vulcani</name>
    <dbReference type="NCBI Taxonomy" id="2607529"/>
    <lineage>
        <taxon>Bacteria</taxon>
        <taxon>Bacillati</taxon>
        <taxon>Chloroflexota</taxon>
        <taxon>Ktedonobacteria</taxon>
        <taxon>Ktedonobacterales</taxon>
        <taxon>Dictyobacteraceae</taxon>
        <taxon>Dictyobacter</taxon>
    </lineage>
</organism>
<feature type="compositionally biased region" description="Basic residues" evidence="1">
    <location>
        <begin position="94"/>
        <end position="106"/>
    </location>
</feature>
<dbReference type="Gene3D" id="1.25.40.10">
    <property type="entry name" value="Tetratricopeptide repeat domain"/>
    <property type="match status" value="1"/>
</dbReference>
<sequence>MTASDNMSKPEKIPPGFRTISRINALKTRTSAIVNSLLSPLVRTSSLLETKPSSPEIHTPLEDEEHSIEAIDEPIYDHPSSNKNDQPQENQAPTKKRTRRRRGRGTKKRLIDKVIALLHLPQEQVPDEVKEYYILDIEERQAALAHLYSIVATRDWDQAIALLAQKIPAISSSETFEQQLNRLRTYVTSNNGEESATDAIDPITTAITGKQQHPHIQFPKKNAAYTLMRQKHKTFVSEVILLLRDHPEIFPTDSIPQPEKFLMELGHLVTQHKWANAAQIICDRINKTQEECIKELSERLIQAQNWQVAERTINISREYKDKLLCMLADALTEHNEYQASERILKSISDKALRSEPFYRLALALVKTDHDQQIDPILKTVLKESLQTENFIQLSKVLLQKQQWHRAILVIKAITDETLHNVQLRDTAMVLAEAHEWQIALQTAKAITDIHMQEETLCYLGEHCANLGMNELMEQVINAITNKKQHTELSLTWIQTLIMQNKFEQAQLKAEAIPDHYQQSQLLSQLGEIYIQTKQWSNVERAISYMNDPDIQLSFTQRVATELVNDRQWKQLKHIINAIVDIQQQDKILLYLTKNCVDTDQWQQLENIIGLPYLD</sequence>
<dbReference type="RefSeq" id="WP_151757618.1">
    <property type="nucleotide sequence ID" value="NZ_BKZW01000002.1"/>
</dbReference>
<gene>
    <name evidence="2" type="ORF">KDW_39350</name>
</gene>
<dbReference type="InterPro" id="IPR011990">
    <property type="entry name" value="TPR-like_helical_dom_sf"/>
</dbReference>
<proteinExistence type="predicted"/>
<reference evidence="2 3" key="1">
    <citation type="submission" date="2019-10" db="EMBL/GenBank/DDBJ databases">
        <title>Dictyobacter vulcani sp. nov., within the class Ktedonobacteria, isolated from soil of volcanic Mt. Zao.</title>
        <authorList>
            <person name="Zheng Y."/>
            <person name="Wang C.M."/>
            <person name="Sakai Y."/>
            <person name="Abe K."/>
            <person name="Yokota A."/>
            <person name="Yabe S."/>
        </authorList>
    </citation>
    <scope>NUCLEOTIDE SEQUENCE [LARGE SCALE GENOMIC DNA]</scope>
    <source>
        <strain evidence="2 3">W12</strain>
    </source>
</reference>
<comment type="caution">
    <text evidence="2">The sequence shown here is derived from an EMBL/GenBank/DDBJ whole genome shotgun (WGS) entry which is preliminary data.</text>
</comment>
<dbReference type="Proteomes" id="UP000326912">
    <property type="component" value="Unassembled WGS sequence"/>
</dbReference>
<evidence type="ECO:0000256" key="1">
    <source>
        <dbReference type="SAM" id="MobiDB-lite"/>
    </source>
</evidence>
<evidence type="ECO:0000313" key="3">
    <source>
        <dbReference type="Proteomes" id="UP000326912"/>
    </source>
</evidence>
<name>A0A5J4KQ98_9CHLR</name>
<feature type="region of interest" description="Disordered" evidence="1">
    <location>
        <begin position="75"/>
        <end position="106"/>
    </location>
</feature>
<keyword evidence="3" id="KW-1185">Reference proteome</keyword>
<dbReference type="AlphaFoldDB" id="A0A5J4KQ98"/>
<protein>
    <submittedName>
        <fullName evidence="2">Uncharacterized protein</fullName>
    </submittedName>
</protein>